<feature type="region of interest" description="Disordered" evidence="6">
    <location>
        <begin position="82"/>
        <end position="111"/>
    </location>
</feature>
<feature type="compositionally biased region" description="Polar residues" evidence="6">
    <location>
        <begin position="239"/>
        <end position="251"/>
    </location>
</feature>
<protein>
    <recommendedName>
        <fullName evidence="7">J domain-containing protein</fullName>
    </recommendedName>
</protein>
<reference evidence="8 9" key="1">
    <citation type="submission" date="2016-03" db="EMBL/GenBank/DDBJ databases">
        <authorList>
            <person name="Ploux O."/>
        </authorList>
    </citation>
    <scope>NUCLEOTIDE SEQUENCE [LARGE SCALE GENOMIC DNA]</scope>
    <source>
        <strain evidence="8 9">UAMH 11012</strain>
    </source>
</reference>
<dbReference type="GO" id="GO:0005737">
    <property type="term" value="C:cytoplasm"/>
    <property type="evidence" value="ECO:0007669"/>
    <property type="project" value="UniProtKB-SubCell"/>
</dbReference>
<dbReference type="SMART" id="SM00271">
    <property type="entry name" value="DnaJ"/>
    <property type="match status" value="1"/>
</dbReference>
<dbReference type="AlphaFoldDB" id="A0A1L7XPY9"/>
<gene>
    <name evidence="8" type="ORF">PAC_17010</name>
</gene>
<keyword evidence="3" id="KW-0963">Cytoplasm</keyword>
<name>A0A1L7XPY9_9HELO</name>
<dbReference type="GO" id="GO:0000390">
    <property type="term" value="P:spliceosomal complex disassembly"/>
    <property type="evidence" value="ECO:0007669"/>
    <property type="project" value="TreeGrafter"/>
</dbReference>
<dbReference type="Pfam" id="PF00226">
    <property type="entry name" value="DnaJ"/>
    <property type="match status" value="1"/>
</dbReference>
<dbReference type="GO" id="GO:0005681">
    <property type="term" value="C:spliceosomal complex"/>
    <property type="evidence" value="ECO:0007669"/>
    <property type="project" value="TreeGrafter"/>
</dbReference>
<dbReference type="Gene3D" id="1.10.287.110">
    <property type="entry name" value="DnaJ domain"/>
    <property type="match status" value="1"/>
</dbReference>
<dbReference type="Proteomes" id="UP000184330">
    <property type="component" value="Unassembled WGS sequence"/>
</dbReference>
<evidence type="ECO:0000313" key="9">
    <source>
        <dbReference type="Proteomes" id="UP000184330"/>
    </source>
</evidence>
<evidence type="ECO:0000313" key="8">
    <source>
        <dbReference type="EMBL" id="CZR67111.1"/>
    </source>
</evidence>
<feature type="compositionally biased region" description="Low complexity" evidence="6">
    <location>
        <begin position="213"/>
        <end position="224"/>
    </location>
</feature>
<evidence type="ECO:0000259" key="7">
    <source>
        <dbReference type="PROSITE" id="PS50076"/>
    </source>
</evidence>
<dbReference type="InterPro" id="IPR001623">
    <property type="entry name" value="DnaJ_domain"/>
</dbReference>
<proteinExistence type="predicted"/>
<dbReference type="PROSITE" id="PS50076">
    <property type="entry name" value="DNAJ_2"/>
    <property type="match status" value="1"/>
</dbReference>
<evidence type="ECO:0000256" key="3">
    <source>
        <dbReference type="ARBA" id="ARBA00022490"/>
    </source>
</evidence>
<evidence type="ECO:0000256" key="4">
    <source>
        <dbReference type="ARBA" id="ARBA00023186"/>
    </source>
</evidence>
<dbReference type="CDD" id="cd06257">
    <property type="entry name" value="DnaJ"/>
    <property type="match status" value="1"/>
</dbReference>
<accession>A0A1L7XPY9</accession>
<feature type="domain" description="J" evidence="7">
    <location>
        <begin position="8"/>
        <end position="73"/>
    </location>
</feature>
<dbReference type="STRING" id="576137.A0A1L7XPY9"/>
<dbReference type="EMBL" id="FJOG01000041">
    <property type="protein sequence ID" value="CZR67111.1"/>
    <property type="molecule type" value="Genomic_DNA"/>
</dbReference>
<dbReference type="InterPro" id="IPR052094">
    <property type="entry name" value="Pre-mRNA-splicing_ERAD"/>
</dbReference>
<sequence>MRSAKFTDLYAVLEVPRNCDAEQIKVAYKKLALARHPDKNLDNPNATAQFQALVDAFEILSDKSKRSTYNLEWDRRNAQKTAYSSFQNSSSKPSPFQPHTSGPSSSNSSSYNTSEYPYYEYYANFYFYEPYTSWSPQNPPTPSDDNDYASAKYAAWAGEKRTQHGKEYVWGYYSGKWQWKLLSAGWEWVWKESTNQWMPTVPQAPHYDRPCGRPQAQAQAESQPPSRPKTLLRPDAASFNPQAQLAKSANGFTPGMRKAGGFFQ</sequence>
<comment type="subcellular location">
    <subcellularLocation>
        <location evidence="2">Cytoplasm</location>
    </subcellularLocation>
    <subcellularLocation>
        <location evidence="1">Nucleus</location>
    </subcellularLocation>
</comment>
<feature type="compositionally biased region" description="Low complexity" evidence="6">
    <location>
        <begin position="84"/>
        <end position="111"/>
    </location>
</feature>
<keyword evidence="5" id="KW-0539">Nucleus</keyword>
<dbReference type="PANTHER" id="PTHR44313:SF1">
    <property type="entry name" value="DNAJ HOMOLOG SUBFAMILY C MEMBER 17"/>
    <property type="match status" value="1"/>
</dbReference>
<dbReference type="InterPro" id="IPR018253">
    <property type="entry name" value="DnaJ_domain_CS"/>
</dbReference>
<dbReference type="PRINTS" id="PR00625">
    <property type="entry name" value="JDOMAIN"/>
</dbReference>
<evidence type="ECO:0000256" key="1">
    <source>
        <dbReference type="ARBA" id="ARBA00004123"/>
    </source>
</evidence>
<keyword evidence="9" id="KW-1185">Reference proteome</keyword>
<organism evidence="8 9">
    <name type="scientific">Phialocephala subalpina</name>
    <dbReference type="NCBI Taxonomy" id="576137"/>
    <lineage>
        <taxon>Eukaryota</taxon>
        <taxon>Fungi</taxon>
        <taxon>Dikarya</taxon>
        <taxon>Ascomycota</taxon>
        <taxon>Pezizomycotina</taxon>
        <taxon>Leotiomycetes</taxon>
        <taxon>Helotiales</taxon>
        <taxon>Mollisiaceae</taxon>
        <taxon>Phialocephala</taxon>
        <taxon>Phialocephala fortinii species complex</taxon>
    </lineage>
</organism>
<dbReference type="PANTHER" id="PTHR44313">
    <property type="entry name" value="DNAJ HOMOLOG SUBFAMILY C MEMBER 17"/>
    <property type="match status" value="1"/>
</dbReference>
<evidence type="ECO:0000256" key="6">
    <source>
        <dbReference type="SAM" id="MobiDB-lite"/>
    </source>
</evidence>
<dbReference type="InterPro" id="IPR036869">
    <property type="entry name" value="J_dom_sf"/>
</dbReference>
<evidence type="ECO:0000256" key="5">
    <source>
        <dbReference type="ARBA" id="ARBA00023242"/>
    </source>
</evidence>
<evidence type="ECO:0000256" key="2">
    <source>
        <dbReference type="ARBA" id="ARBA00004496"/>
    </source>
</evidence>
<feature type="region of interest" description="Disordered" evidence="6">
    <location>
        <begin position="203"/>
        <end position="254"/>
    </location>
</feature>
<dbReference type="PROSITE" id="PS00636">
    <property type="entry name" value="DNAJ_1"/>
    <property type="match status" value="1"/>
</dbReference>
<dbReference type="OrthoDB" id="10250354at2759"/>
<keyword evidence="4" id="KW-0143">Chaperone</keyword>
<dbReference type="SUPFAM" id="SSF46565">
    <property type="entry name" value="Chaperone J-domain"/>
    <property type="match status" value="1"/>
</dbReference>